<accession>A0AC35F821</accession>
<dbReference type="Proteomes" id="UP000887580">
    <property type="component" value="Unplaced"/>
</dbReference>
<protein>
    <submittedName>
        <fullName evidence="2">Uncharacterized protein</fullName>
    </submittedName>
</protein>
<evidence type="ECO:0000313" key="2">
    <source>
        <dbReference type="WBParaSite" id="PS1159_v2.g14012.t1"/>
    </source>
</evidence>
<dbReference type="WBParaSite" id="PS1159_v2.g14012.t1">
    <property type="protein sequence ID" value="PS1159_v2.g14012.t1"/>
    <property type="gene ID" value="PS1159_v2.g14012"/>
</dbReference>
<proteinExistence type="predicted"/>
<organism evidence="1 2">
    <name type="scientific">Panagrolaimus sp. PS1159</name>
    <dbReference type="NCBI Taxonomy" id="55785"/>
    <lineage>
        <taxon>Eukaryota</taxon>
        <taxon>Metazoa</taxon>
        <taxon>Ecdysozoa</taxon>
        <taxon>Nematoda</taxon>
        <taxon>Chromadorea</taxon>
        <taxon>Rhabditida</taxon>
        <taxon>Tylenchina</taxon>
        <taxon>Panagrolaimomorpha</taxon>
        <taxon>Panagrolaimoidea</taxon>
        <taxon>Panagrolaimidae</taxon>
        <taxon>Panagrolaimus</taxon>
    </lineage>
</organism>
<name>A0AC35F821_9BILA</name>
<sequence length="119" mass="12447">MIPLSLIIGAEILIYGSILMISTIFLFFGCAKLKGVGKKPADGKPTTPATIPIPATTTPNTTTAIPKGPATAAPGAPKVDNTVSVQPTEDPDLKSRTHYDIRTTDETCASKVKTQNPAK</sequence>
<reference evidence="2" key="1">
    <citation type="submission" date="2022-11" db="UniProtKB">
        <authorList>
            <consortium name="WormBaseParasite"/>
        </authorList>
    </citation>
    <scope>IDENTIFICATION</scope>
</reference>
<evidence type="ECO:0000313" key="1">
    <source>
        <dbReference type="Proteomes" id="UP000887580"/>
    </source>
</evidence>